<evidence type="ECO:0000313" key="2">
    <source>
        <dbReference type="Proteomes" id="UP001597295"/>
    </source>
</evidence>
<keyword evidence="2" id="KW-1185">Reference proteome</keyword>
<reference evidence="2" key="1">
    <citation type="journal article" date="2019" name="Int. J. Syst. Evol. Microbiol.">
        <title>The Global Catalogue of Microorganisms (GCM) 10K type strain sequencing project: providing services to taxonomists for standard genome sequencing and annotation.</title>
        <authorList>
            <consortium name="The Broad Institute Genomics Platform"/>
            <consortium name="The Broad Institute Genome Sequencing Center for Infectious Disease"/>
            <person name="Wu L."/>
            <person name="Ma J."/>
        </authorList>
    </citation>
    <scope>NUCLEOTIDE SEQUENCE [LARGE SCALE GENOMIC DNA]</scope>
    <source>
        <strain evidence="2">CGMCC 1.19062</strain>
    </source>
</reference>
<dbReference type="EMBL" id="JBHUIP010000009">
    <property type="protein sequence ID" value="MFD2263228.1"/>
    <property type="molecule type" value="Genomic_DNA"/>
</dbReference>
<sequence>MAIYSENCLASEDRRSVFELTGGAGKRILAQYEAGELQAGYTEFFLEEQPDGRFCGEVFWQGCYSVKIEPGYIRIMGADQDSKDVEIVASRCPD</sequence>
<proteinExistence type="predicted"/>
<gene>
    <name evidence="1" type="ORF">ACFSM5_10045</name>
</gene>
<dbReference type="Proteomes" id="UP001597295">
    <property type="component" value="Unassembled WGS sequence"/>
</dbReference>
<organism evidence="1 2">
    <name type="scientific">Lacibacterium aquatile</name>
    <dbReference type="NCBI Taxonomy" id="1168082"/>
    <lineage>
        <taxon>Bacteria</taxon>
        <taxon>Pseudomonadati</taxon>
        <taxon>Pseudomonadota</taxon>
        <taxon>Alphaproteobacteria</taxon>
        <taxon>Rhodospirillales</taxon>
        <taxon>Rhodospirillaceae</taxon>
    </lineage>
</organism>
<protein>
    <submittedName>
        <fullName evidence="1">Uncharacterized protein</fullName>
    </submittedName>
</protein>
<name>A0ABW5DQ34_9PROT</name>
<comment type="caution">
    <text evidence="1">The sequence shown here is derived from an EMBL/GenBank/DDBJ whole genome shotgun (WGS) entry which is preliminary data.</text>
</comment>
<accession>A0ABW5DQ34</accession>
<evidence type="ECO:0000313" key="1">
    <source>
        <dbReference type="EMBL" id="MFD2263228.1"/>
    </source>
</evidence>